<organism evidence="3 4">
    <name type="scientific">Pelagomonas calceolata</name>
    <dbReference type="NCBI Taxonomy" id="35677"/>
    <lineage>
        <taxon>Eukaryota</taxon>
        <taxon>Sar</taxon>
        <taxon>Stramenopiles</taxon>
        <taxon>Ochrophyta</taxon>
        <taxon>Pelagophyceae</taxon>
        <taxon>Pelagomonadales</taxon>
        <taxon>Pelagomonadaceae</taxon>
        <taxon>Pelagomonas</taxon>
    </lineage>
</organism>
<sequence>MAPPLALGEVPEEVRMNKLLGMNAPPAAKVYNEKERYHVECCVEINQCVEWKDLHMTQEEQDRIAYLRERGAKHVFTPYELEVRALRSRDLEAYKKPTPLTQQFDRECKYDYKEEGLSFDPRVSTKQSFCSKLCSKVFDWCCCCCICCCCREYRRRRKRQKAREKEMRRKSMDERASRGSRGSMDEEPRHKKKTKKKRCCLVRCVRWLCCCWCGEDCEKKKRAKFPKGTKVECRYRAGKTFYPGRITDFTEEGLYVIEYEEGGIERGIKEEFIRMPKRAAPVEETKQEAPKTPEKKATVPEKKEEPAGPPEPWETHETHDGNTYYWNRLTGETSWTLPEAPKLKAAAAPAPKKPKKKRSWCFGRRKPAAKTLVVAAEHHSHSTFEHPEAATQDDFEFPARLGSGAEFPAPLKDDMVVEDLEDDYPLENHMDKLKGPLVVND</sequence>
<evidence type="ECO:0000313" key="4">
    <source>
        <dbReference type="Proteomes" id="UP000789595"/>
    </source>
</evidence>
<name>A0A8J2WW22_9STRA</name>
<dbReference type="Gene3D" id="2.20.70.10">
    <property type="match status" value="1"/>
</dbReference>
<accession>A0A8J2WW22</accession>
<proteinExistence type="predicted"/>
<dbReference type="InterPro" id="IPR036020">
    <property type="entry name" value="WW_dom_sf"/>
</dbReference>
<dbReference type="EMBL" id="CAKKNE010000003">
    <property type="protein sequence ID" value="CAH0370702.1"/>
    <property type="molecule type" value="Genomic_DNA"/>
</dbReference>
<feature type="domain" description="WW" evidence="2">
    <location>
        <begin position="307"/>
        <end position="340"/>
    </location>
</feature>
<comment type="caution">
    <text evidence="3">The sequence shown here is derived from an EMBL/GenBank/DDBJ whole genome shotgun (WGS) entry which is preliminary data.</text>
</comment>
<feature type="compositionally biased region" description="Basic and acidic residues" evidence="1">
    <location>
        <begin position="278"/>
        <end position="306"/>
    </location>
</feature>
<reference evidence="3" key="1">
    <citation type="submission" date="2021-11" db="EMBL/GenBank/DDBJ databases">
        <authorList>
            <consortium name="Genoscope - CEA"/>
            <person name="William W."/>
        </authorList>
    </citation>
    <scope>NUCLEOTIDE SEQUENCE</scope>
</reference>
<dbReference type="Gene3D" id="2.30.30.140">
    <property type="match status" value="1"/>
</dbReference>
<evidence type="ECO:0000259" key="2">
    <source>
        <dbReference type="PROSITE" id="PS50020"/>
    </source>
</evidence>
<dbReference type="AlphaFoldDB" id="A0A8J2WW22"/>
<feature type="region of interest" description="Disordered" evidence="1">
    <location>
        <begin position="278"/>
        <end position="321"/>
    </location>
</feature>
<evidence type="ECO:0000256" key="1">
    <source>
        <dbReference type="SAM" id="MobiDB-lite"/>
    </source>
</evidence>
<protein>
    <recommendedName>
        <fullName evidence="2">WW domain-containing protein</fullName>
    </recommendedName>
</protein>
<evidence type="ECO:0000313" key="3">
    <source>
        <dbReference type="EMBL" id="CAH0370702.1"/>
    </source>
</evidence>
<dbReference type="PROSITE" id="PS01159">
    <property type="entry name" value="WW_DOMAIN_1"/>
    <property type="match status" value="1"/>
</dbReference>
<dbReference type="SUPFAM" id="SSF51045">
    <property type="entry name" value="WW domain"/>
    <property type="match status" value="1"/>
</dbReference>
<dbReference type="CDD" id="cd00201">
    <property type="entry name" value="WW"/>
    <property type="match status" value="1"/>
</dbReference>
<dbReference type="InterPro" id="IPR001202">
    <property type="entry name" value="WW_dom"/>
</dbReference>
<keyword evidence="4" id="KW-1185">Reference proteome</keyword>
<feature type="compositionally biased region" description="Basic and acidic residues" evidence="1">
    <location>
        <begin position="163"/>
        <end position="189"/>
    </location>
</feature>
<dbReference type="Proteomes" id="UP000789595">
    <property type="component" value="Unassembled WGS sequence"/>
</dbReference>
<dbReference type="CDD" id="cd04508">
    <property type="entry name" value="Tudor_SF"/>
    <property type="match status" value="1"/>
</dbReference>
<dbReference type="Pfam" id="PF00397">
    <property type="entry name" value="WW"/>
    <property type="match status" value="1"/>
</dbReference>
<dbReference type="OrthoDB" id="191651at2759"/>
<dbReference type="SMART" id="SM00456">
    <property type="entry name" value="WW"/>
    <property type="match status" value="1"/>
</dbReference>
<feature type="region of interest" description="Disordered" evidence="1">
    <location>
        <begin position="161"/>
        <end position="189"/>
    </location>
</feature>
<dbReference type="PROSITE" id="PS50020">
    <property type="entry name" value="WW_DOMAIN_2"/>
    <property type="match status" value="1"/>
</dbReference>
<gene>
    <name evidence="3" type="ORF">PECAL_3P06020</name>
</gene>